<sequence>MDDEILQEFLAESWENLGRLDSEIVALEQNPHDRELLASIFRTIHTIKGTCGFIGLAGLSAIGHSAENVLGQMRNGALDVTPAAISLVLEAVDAIKLLLRGLEETGQEPSLDSSGLISRLDAMAAEGIAAERDDSADSPVGASEPASRGIQPASLSAAPLRQKTELPEAASAASRTDQSNRNLPEQDADAARDSENAKRSVADLSIRVSVDVVDRLMNLVGELVLTRNQLLQMVRGEDESRFAAPIAHLNRVTTDLQEGVMKTRMQPIGNAWSKLPRLVRDLAQQMGKQITLHMQGADTELDRTVLDAIKDPLTHMVRNSADHGIEHPHVRRAAGKPETGTIRLNSYHEGGHVIICIEDDGAGISVDKVRQKAIQSGWISEREAALLCEKDTLALIFQPGFSTADQVTAVSGRGVGMDVVKTQIERIGGVIDLSTEPGQGTAIRIKIPLTLAIISALVVESGGLPFAIPQLGVVELVRLAAEDRHKIERIHRHEVFRLRHRLLPLVHLNQVLDLPGPSDAESHDVNIVVVQVGDEQFGLIVSAVYDTEEIVVKPVGQLLKSLSVYQGTTILGDGRVIMILDVAGIIAEAGGLSAHGGERDFGGDSAGDAEGEVTSLLLFETDRQARMAVPLSLVSRLEEFPKTSIERSGQRLVVQYRGNLLPLWSVHDDPPDSVADRQSVIVFSEKEQSLGLMVQRIEDILEERLVIRMPSQRPGVLGTAVVDGKATDILDIQYYLKQANPEWFLSRTAQQRRSVMVVDDSVFIRQLLATTLETAGYSVRTFASARAALQVLERNDRFDLIICDIEMPEISGFTFAETVRKRRLSQAPLMALTSLSGAATEARARRAGFDHFLSKFDAEVFLAAVDALCSGREQLCEESA</sequence>
<dbReference type="InterPro" id="IPR003594">
    <property type="entry name" value="HATPase_dom"/>
</dbReference>
<dbReference type="AlphaFoldDB" id="A0A7C4LK40"/>
<feature type="compositionally biased region" description="Basic and acidic residues" evidence="8">
    <location>
        <begin position="189"/>
        <end position="198"/>
    </location>
</feature>
<evidence type="ECO:0000259" key="9">
    <source>
        <dbReference type="PROSITE" id="PS50109"/>
    </source>
</evidence>
<dbReference type="SUPFAM" id="SSF47226">
    <property type="entry name" value="Histidine-containing phosphotransfer domain, HPT domain"/>
    <property type="match status" value="1"/>
</dbReference>
<dbReference type="InterPro" id="IPR036641">
    <property type="entry name" value="HPT_dom_sf"/>
</dbReference>
<dbReference type="InterPro" id="IPR036097">
    <property type="entry name" value="HisK_dim/P_sf"/>
</dbReference>
<evidence type="ECO:0000256" key="6">
    <source>
        <dbReference type="PROSITE-ProRule" id="PRU00110"/>
    </source>
</evidence>
<dbReference type="InterPro" id="IPR037006">
    <property type="entry name" value="CheA-like_homodim_sf"/>
</dbReference>
<dbReference type="GO" id="GO:0005737">
    <property type="term" value="C:cytoplasm"/>
    <property type="evidence" value="ECO:0007669"/>
    <property type="project" value="InterPro"/>
</dbReference>
<organism evidence="13">
    <name type="scientific">Schlesneria paludicola</name>
    <dbReference type="NCBI Taxonomy" id="360056"/>
    <lineage>
        <taxon>Bacteria</taxon>
        <taxon>Pseudomonadati</taxon>
        <taxon>Planctomycetota</taxon>
        <taxon>Planctomycetia</taxon>
        <taxon>Planctomycetales</taxon>
        <taxon>Planctomycetaceae</taxon>
        <taxon>Schlesneria</taxon>
    </lineage>
</organism>
<dbReference type="InterPro" id="IPR004105">
    <property type="entry name" value="CheA-like_dim"/>
</dbReference>
<dbReference type="PROSITE" id="PS50894">
    <property type="entry name" value="HPT"/>
    <property type="match status" value="1"/>
</dbReference>
<feature type="domain" description="CheW-like" evidence="11">
    <location>
        <begin position="453"/>
        <end position="591"/>
    </location>
</feature>
<dbReference type="SUPFAM" id="SSF50341">
    <property type="entry name" value="CheW-like"/>
    <property type="match status" value="2"/>
</dbReference>
<dbReference type="PANTHER" id="PTHR43395:SF1">
    <property type="entry name" value="CHEMOTAXIS PROTEIN CHEA"/>
    <property type="match status" value="1"/>
</dbReference>
<comment type="catalytic activity">
    <reaction evidence="1">
        <text>ATP + protein L-histidine = ADP + protein N-phospho-L-histidine.</text>
        <dbReference type="EC" id="2.7.13.3"/>
    </reaction>
</comment>
<dbReference type="InterPro" id="IPR036061">
    <property type="entry name" value="CheW-like_dom_sf"/>
</dbReference>
<dbReference type="Pfam" id="PF00072">
    <property type="entry name" value="Response_reg"/>
    <property type="match status" value="1"/>
</dbReference>
<proteinExistence type="predicted"/>
<reference evidence="13" key="1">
    <citation type="journal article" date="2020" name="mSystems">
        <title>Genome- and Community-Level Interaction Insights into Carbon Utilization and Element Cycling Functions of Hydrothermarchaeota in Hydrothermal Sediment.</title>
        <authorList>
            <person name="Zhou Z."/>
            <person name="Liu Y."/>
            <person name="Xu W."/>
            <person name="Pan J."/>
            <person name="Luo Z.H."/>
            <person name="Li M."/>
        </authorList>
    </citation>
    <scope>NUCLEOTIDE SEQUENCE [LARGE SCALE GENOMIC DNA]</scope>
    <source>
        <strain evidence="13">SpSt-508</strain>
    </source>
</reference>
<keyword evidence="5 13" id="KW-0418">Kinase</keyword>
<dbReference type="InterPro" id="IPR004358">
    <property type="entry name" value="Sig_transdc_His_kin-like_C"/>
</dbReference>
<dbReference type="Pfam" id="PF02518">
    <property type="entry name" value="HATPase_c"/>
    <property type="match status" value="1"/>
</dbReference>
<feature type="domain" description="CheW-like" evidence="11">
    <location>
        <begin position="613"/>
        <end position="741"/>
    </location>
</feature>
<evidence type="ECO:0000256" key="8">
    <source>
        <dbReference type="SAM" id="MobiDB-lite"/>
    </source>
</evidence>
<dbReference type="CDD" id="cd00731">
    <property type="entry name" value="CheA_reg"/>
    <property type="match status" value="1"/>
</dbReference>
<feature type="compositionally biased region" description="Polar residues" evidence="8">
    <location>
        <begin position="173"/>
        <end position="183"/>
    </location>
</feature>
<dbReference type="SUPFAM" id="SSF55874">
    <property type="entry name" value="ATPase domain of HSP90 chaperone/DNA topoisomerase II/histidine kinase"/>
    <property type="match status" value="1"/>
</dbReference>
<comment type="caution">
    <text evidence="13">The sequence shown here is derived from an EMBL/GenBank/DDBJ whole genome shotgun (WGS) entry which is preliminary data.</text>
</comment>
<dbReference type="InterPro" id="IPR008207">
    <property type="entry name" value="Sig_transdc_His_kin_Hpt_dom"/>
</dbReference>
<dbReference type="FunFam" id="3.30.565.10:FF:000016">
    <property type="entry name" value="Chemotaxis protein CheA, putative"/>
    <property type="match status" value="1"/>
</dbReference>
<accession>A0A7C4LK40</accession>
<dbReference type="InterPro" id="IPR002545">
    <property type="entry name" value="CheW-lke_dom"/>
</dbReference>
<feature type="domain" description="Response regulatory" evidence="10">
    <location>
        <begin position="754"/>
        <end position="870"/>
    </location>
</feature>
<dbReference type="SMART" id="SM00260">
    <property type="entry name" value="CheW"/>
    <property type="match status" value="1"/>
</dbReference>
<dbReference type="Gene3D" id="1.20.120.160">
    <property type="entry name" value="HPT domain"/>
    <property type="match status" value="1"/>
</dbReference>
<dbReference type="EMBL" id="DSVQ01000011">
    <property type="protein sequence ID" value="HGT38635.1"/>
    <property type="molecule type" value="Genomic_DNA"/>
</dbReference>
<evidence type="ECO:0000259" key="11">
    <source>
        <dbReference type="PROSITE" id="PS50851"/>
    </source>
</evidence>
<evidence type="ECO:0000313" key="13">
    <source>
        <dbReference type="EMBL" id="HGT38635.1"/>
    </source>
</evidence>
<evidence type="ECO:0000256" key="5">
    <source>
        <dbReference type="ARBA" id="ARBA00022777"/>
    </source>
</evidence>
<evidence type="ECO:0000256" key="2">
    <source>
        <dbReference type="ARBA" id="ARBA00012438"/>
    </source>
</evidence>
<feature type="domain" description="HPt" evidence="12">
    <location>
        <begin position="1"/>
        <end position="102"/>
    </location>
</feature>
<dbReference type="InterPro" id="IPR001789">
    <property type="entry name" value="Sig_transdc_resp-reg_receiver"/>
</dbReference>
<dbReference type="Pfam" id="PF02895">
    <property type="entry name" value="H-kinase_dim"/>
    <property type="match status" value="1"/>
</dbReference>
<feature type="modified residue" description="4-aspartylphosphate" evidence="7">
    <location>
        <position position="804"/>
    </location>
</feature>
<evidence type="ECO:0000259" key="12">
    <source>
        <dbReference type="PROSITE" id="PS50894"/>
    </source>
</evidence>
<dbReference type="Gene3D" id="3.40.50.2300">
    <property type="match status" value="1"/>
</dbReference>
<evidence type="ECO:0000256" key="7">
    <source>
        <dbReference type="PROSITE-ProRule" id="PRU00169"/>
    </source>
</evidence>
<dbReference type="SMART" id="SM01231">
    <property type="entry name" value="H-kinase_dim"/>
    <property type="match status" value="1"/>
</dbReference>
<dbReference type="InterPro" id="IPR036890">
    <property type="entry name" value="HATPase_C_sf"/>
</dbReference>
<evidence type="ECO:0000259" key="10">
    <source>
        <dbReference type="PROSITE" id="PS50110"/>
    </source>
</evidence>
<dbReference type="SUPFAM" id="SSF52172">
    <property type="entry name" value="CheY-like"/>
    <property type="match status" value="1"/>
</dbReference>
<gene>
    <name evidence="13" type="ORF">ENS64_05145</name>
</gene>
<dbReference type="SMART" id="SM00387">
    <property type="entry name" value="HATPase_c"/>
    <property type="match status" value="1"/>
</dbReference>
<dbReference type="InterPro" id="IPR005467">
    <property type="entry name" value="His_kinase_dom"/>
</dbReference>
<dbReference type="EC" id="2.7.13.3" evidence="2"/>
<evidence type="ECO:0000256" key="3">
    <source>
        <dbReference type="ARBA" id="ARBA00022553"/>
    </source>
</evidence>
<dbReference type="SMART" id="SM00448">
    <property type="entry name" value="REC"/>
    <property type="match status" value="1"/>
</dbReference>
<evidence type="ECO:0000256" key="4">
    <source>
        <dbReference type="ARBA" id="ARBA00022679"/>
    </source>
</evidence>
<dbReference type="InterPro" id="IPR051315">
    <property type="entry name" value="Bact_Chemotaxis_CheA"/>
</dbReference>
<dbReference type="PRINTS" id="PR00344">
    <property type="entry name" value="BCTRLSENSOR"/>
</dbReference>
<feature type="region of interest" description="Disordered" evidence="8">
    <location>
        <begin position="130"/>
        <end position="198"/>
    </location>
</feature>
<name>A0A7C4LK40_9PLAN</name>
<feature type="modified residue" description="Phosphohistidine" evidence="6">
    <location>
        <position position="45"/>
    </location>
</feature>
<keyword evidence="3 7" id="KW-0597">Phosphoprotein</keyword>
<dbReference type="PROSITE" id="PS50109">
    <property type="entry name" value="HIS_KIN"/>
    <property type="match status" value="1"/>
</dbReference>
<dbReference type="GO" id="GO:0006935">
    <property type="term" value="P:chemotaxis"/>
    <property type="evidence" value="ECO:0007669"/>
    <property type="project" value="InterPro"/>
</dbReference>
<dbReference type="SUPFAM" id="SSF47384">
    <property type="entry name" value="Homodimeric domain of signal transducing histidine kinase"/>
    <property type="match status" value="1"/>
</dbReference>
<dbReference type="InterPro" id="IPR011006">
    <property type="entry name" value="CheY-like_superfamily"/>
</dbReference>
<dbReference type="Gene3D" id="2.30.30.40">
    <property type="entry name" value="SH3 Domains"/>
    <property type="match status" value="1"/>
</dbReference>
<dbReference type="PANTHER" id="PTHR43395">
    <property type="entry name" value="SENSOR HISTIDINE KINASE CHEA"/>
    <property type="match status" value="1"/>
</dbReference>
<dbReference type="Gene3D" id="2.40.50.180">
    <property type="entry name" value="CheA-289, Domain 4"/>
    <property type="match status" value="1"/>
</dbReference>
<feature type="domain" description="Histidine kinase" evidence="9">
    <location>
        <begin position="213"/>
        <end position="451"/>
    </location>
</feature>
<dbReference type="Gene3D" id="3.30.565.10">
    <property type="entry name" value="Histidine kinase-like ATPase, C-terminal domain"/>
    <property type="match status" value="1"/>
</dbReference>
<dbReference type="Gene3D" id="1.10.287.560">
    <property type="entry name" value="Histidine kinase CheA-like, homodimeric domain"/>
    <property type="match status" value="1"/>
</dbReference>
<protein>
    <recommendedName>
        <fullName evidence="2">histidine kinase</fullName>
        <ecNumber evidence="2">2.7.13.3</ecNumber>
    </recommendedName>
</protein>
<dbReference type="GO" id="GO:0000155">
    <property type="term" value="F:phosphorelay sensor kinase activity"/>
    <property type="evidence" value="ECO:0007669"/>
    <property type="project" value="InterPro"/>
</dbReference>
<evidence type="ECO:0000256" key="1">
    <source>
        <dbReference type="ARBA" id="ARBA00000085"/>
    </source>
</evidence>
<dbReference type="Pfam" id="PF01584">
    <property type="entry name" value="CheW"/>
    <property type="match status" value="2"/>
</dbReference>
<dbReference type="Pfam" id="PF01627">
    <property type="entry name" value="Hpt"/>
    <property type="match status" value="1"/>
</dbReference>
<keyword evidence="4" id="KW-0808">Transferase</keyword>
<dbReference type="SMART" id="SM00073">
    <property type="entry name" value="HPT"/>
    <property type="match status" value="1"/>
</dbReference>
<dbReference type="CDD" id="cd00088">
    <property type="entry name" value="HPT"/>
    <property type="match status" value="1"/>
</dbReference>
<dbReference type="CDD" id="cd16916">
    <property type="entry name" value="HATPase_CheA-like"/>
    <property type="match status" value="1"/>
</dbReference>
<dbReference type="PROSITE" id="PS50851">
    <property type="entry name" value="CHEW"/>
    <property type="match status" value="2"/>
</dbReference>
<dbReference type="PROSITE" id="PS50110">
    <property type="entry name" value="RESPONSE_REGULATORY"/>
    <property type="match status" value="1"/>
</dbReference>